<evidence type="ECO:0000256" key="2">
    <source>
        <dbReference type="ARBA" id="ARBA00008806"/>
    </source>
</evidence>
<dbReference type="SUPFAM" id="SSF52540">
    <property type="entry name" value="P-loop containing nucleoside triphosphate hydrolases"/>
    <property type="match status" value="1"/>
</dbReference>
<evidence type="ECO:0000256" key="6">
    <source>
        <dbReference type="ARBA" id="ARBA00023136"/>
    </source>
</evidence>
<proteinExistence type="inferred from homology"/>
<sequence>MAVVIVVVLVLWVSWSLERGARGAAAPTGQRRPEGKLGLRWGTPWRVPGSRLRIRLSPYRQIPLNDEHSLLVVGPTRSGKTSRVVLPNLCAFVGSLVATSVKADLLTPEVIAACEHRGKIVIIGDRLRATHRWDPVCEALSERESMAMARALVLAQPTLAVTSGDTQFWYQLAEPIIAAALRASALTGAAMLTWIDDLGELYRSLKGHGDYLLADSVLAVGALEGRQRDSVLLTARGLLQPFVQVERALAPIRVSELLDGPPSSTFLIASTAEQELCSVLFALFLSRVVAVGLERRRERPLLLCLDELANLAPIPNLDRLAAVGVGQGVRLISIVQDLAQLEYRYGRAANSIINNHASKLFMSATADPVTRAYLRDISPEAIGARGPLLLEGSRSMSRLRIS</sequence>
<dbReference type="RefSeq" id="WP_298385580.1">
    <property type="nucleotide sequence ID" value="NZ_JBFSHR010000018.1"/>
</dbReference>
<dbReference type="Pfam" id="PF12696">
    <property type="entry name" value="TraG-D_C"/>
    <property type="match status" value="1"/>
</dbReference>
<dbReference type="InterPro" id="IPR003688">
    <property type="entry name" value="TraG/VirD4"/>
</dbReference>
<comment type="subcellular location">
    <subcellularLocation>
        <location evidence="1">Cell membrane</location>
        <topology evidence="1">Multi-pass membrane protein</topology>
    </subcellularLocation>
</comment>
<comment type="caution">
    <text evidence="8">The sequence shown here is derived from an EMBL/GenBank/DDBJ whole genome shotgun (WGS) entry which is preliminary data.</text>
</comment>
<dbReference type="PANTHER" id="PTHR37937:SF1">
    <property type="entry name" value="CONJUGATIVE TRANSFER: DNA TRANSPORT"/>
    <property type="match status" value="1"/>
</dbReference>
<evidence type="ECO:0000313" key="8">
    <source>
        <dbReference type="EMBL" id="MEX6429530.1"/>
    </source>
</evidence>
<dbReference type="Gene3D" id="3.40.50.300">
    <property type="entry name" value="P-loop containing nucleotide triphosphate hydrolases"/>
    <property type="match status" value="1"/>
</dbReference>
<dbReference type="InterPro" id="IPR027417">
    <property type="entry name" value="P-loop_NTPase"/>
</dbReference>
<keyword evidence="4" id="KW-0812">Transmembrane</keyword>
<dbReference type="Pfam" id="PF02534">
    <property type="entry name" value="T4SS-DNA_transf"/>
    <property type="match status" value="1"/>
</dbReference>
<dbReference type="CDD" id="cd01127">
    <property type="entry name" value="TrwB_TraG_TraD_VirD4"/>
    <property type="match status" value="1"/>
</dbReference>
<gene>
    <name evidence="8" type="ORF">AB6A68_06710</name>
</gene>
<protein>
    <submittedName>
        <fullName evidence="8">Type IV secretory system conjugative DNA transfer family protein</fullName>
    </submittedName>
</protein>
<dbReference type="InterPro" id="IPR032689">
    <property type="entry name" value="TraG-D_C"/>
</dbReference>
<accession>A0ABV3Y2P2</accession>
<evidence type="ECO:0000259" key="7">
    <source>
        <dbReference type="Pfam" id="PF12696"/>
    </source>
</evidence>
<comment type="similarity">
    <text evidence="2">Belongs to the VirD4/TraG family.</text>
</comment>
<feature type="domain" description="TraD/TraG TraM recognition site" evidence="7">
    <location>
        <begin position="300"/>
        <end position="373"/>
    </location>
</feature>
<organism evidence="8 9">
    <name type="scientific">Ferrimicrobium acidiphilum</name>
    <dbReference type="NCBI Taxonomy" id="121039"/>
    <lineage>
        <taxon>Bacteria</taxon>
        <taxon>Bacillati</taxon>
        <taxon>Actinomycetota</taxon>
        <taxon>Acidimicrobiia</taxon>
        <taxon>Acidimicrobiales</taxon>
        <taxon>Acidimicrobiaceae</taxon>
        <taxon>Ferrimicrobium</taxon>
    </lineage>
</organism>
<keyword evidence="6" id="KW-0472">Membrane</keyword>
<keyword evidence="3" id="KW-1003">Cell membrane</keyword>
<reference evidence="8 9" key="1">
    <citation type="submission" date="2024-07" db="EMBL/GenBank/DDBJ databases">
        <title>Draft Genome Sequence of Ferrimicrobium acidiphilum Strain YE2023, Isolated from a Pulp of Bioleach Reactor.</title>
        <authorList>
            <person name="Elkina Y.A."/>
            <person name="Bulaeva A.G."/>
            <person name="Beletsky A.V."/>
            <person name="Mardanov A.V."/>
        </authorList>
    </citation>
    <scope>NUCLEOTIDE SEQUENCE [LARGE SCALE GENOMIC DNA]</scope>
    <source>
        <strain evidence="8 9">YE2023</strain>
    </source>
</reference>
<evidence type="ECO:0000256" key="3">
    <source>
        <dbReference type="ARBA" id="ARBA00022475"/>
    </source>
</evidence>
<keyword evidence="5" id="KW-1133">Transmembrane helix</keyword>
<dbReference type="EMBL" id="JBFSHR010000018">
    <property type="protein sequence ID" value="MEX6429530.1"/>
    <property type="molecule type" value="Genomic_DNA"/>
</dbReference>
<dbReference type="Proteomes" id="UP001560267">
    <property type="component" value="Unassembled WGS sequence"/>
</dbReference>
<dbReference type="InterPro" id="IPR051539">
    <property type="entry name" value="T4SS-coupling_protein"/>
</dbReference>
<dbReference type="PANTHER" id="PTHR37937">
    <property type="entry name" value="CONJUGATIVE TRANSFER: DNA TRANSPORT"/>
    <property type="match status" value="1"/>
</dbReference>
<evidence type="ECO:0000256" key="1">
    <source>
        <dbReference type="ARBA" id="ARBA00004651"/>
    </source>
</evidence>
<evidence type="ECO:0000256" key="5">
    <source>
        <dbReference type="ARBA" id="ARBA00022989"/>
    </source>
</evidence>
<evidence type="ECO:0000313" key="9">
    <source>
        <dbReference type="Proteomes" id="UP001560267"/>
    </source>
</evidence>
<name>A0ABV3Y2P2_9ACTN</name>
<keyword evidence="9" id="KW-1185">Reference proteome</keyword>
<evidence type="ECO:0000256" key="4">
    <source>
        <dbReference type="ARBA" id="ARBA00022692"/>
    </source>
</evidence>